<protein>
    <submittedName>
        <fullName evidence="1">Uncharacterized protein</fullName>
    </submittedName>
</protein>
<dbReference type="Proteomes" id="UP000024635">
    <property type="component" value="Unassembled WGS sequence"/>
</dbReference>
<proteinExistence type="predicted"/>
<dbReference type="AlphaFoldDB" id="A0A016TRJ4"/>
<organism evidence="1 2">
    <name type="scientific">Ancylostoma ceylanicum</name>
    <dbReference type="NCBI Taxonomy" id="53326"/>
    <lineage>
        <taxon>Eukaryota</taxon>
        <taxon>Metazoa</taxon>
        <taxon>Ecdysozoa</taxon>
        <taxon>Nematoda</taxon>
        <taxon>Chromadorea</taxon>
        <taxon>Rhabditida</taxon>
        <taxon>Rhabditina</taxon>
        <taxon>Rhabditomorpha</taxon>
        <taxon>Strongyloidea</taxon>
        <taxon>Ancylostomatidae</taxon>
        <taxon>Ancylostomatinae</taxon>
        <taxon>Ancylostoma</taxon>
    </lineage>
</organism>
<evidence type="ECO:0000313" key="1">
    <source>
        <dbReference type="EMBL" id="EYC05649.1"/>
    </source>
</evidence>
<dbReference type="EMBL" id="JARK01001417">
    <property type="protein sequence ID" value="EYC05649.1"/>
    <property type="molecule type" value="Genomic_DNA"/>
</dbReference>
<comment type="caution">
    <text evidence="1">The sequence shown here is derived from an EMBL/GenBank/DDBJ whole genome shotgun (WGS) entry which is preliminary data.</text>
</comment>
<reference evidence="2" key="1">
    <citation type="journal article" date="2015" name="Nat. Genet.">
        <title>The genome and transcriptome of the zoonotic hookworm Ancylostoma ceylanicum identify infection-specific gene families.</title>
        <authorList>
            <person name="Schwarz E.M."/>
            <person name="Hu Y."/>
            <person name="Antoshechkin I."/>
            <person name="Miller M.M."/>
            <person name="Sternberg P.W."/>
            <person name="Aroian R.V."/>
        </authorList>
    </citation>
    <scope>NUCLEOTIDE SEQUENCE</scope>
    <source>
        <strain evidence="2">HY135</strain>
    </source>
</reference>
<gene>
    <name evidence="1" type="primary">Acey_s0081.g1496</name>
    <name evidence="1" type="ORF">Y032_0081g1496</name>
</gene>
<sequence>MGRCLPALRHQLVPTHIQICMGRYGEIARKLMRVGPEGQGEGLIEPIADTLPIHSCLIMTQTRLHAAFILGSQLHQLLLRYEYLIHIVCKEKPADTRSARAASLRRSIAEILRFPKTPQIRFYRISGIL</sequence>
<evidence type="ECO:0000313" key="2">
    <source>
        <dbReference type="Proteomes" id="UP000024635"/>
    </source>
</evidence>
<name>A0A016TRJ4_9BILA</name>
<accession>A0A016TRJ4</accession>
<keyword evidence="2" id="KW-1185">Reference proteome</keyword>